<keyword evidence="3" id="KW-1185">Reference proteome</keyword>
<dbReference type="EMBL" id="RRYP01005848">
    <property type="protein sequence ID" value="TNV81680.1"/>
    <property type="molecule type" value="Genomic_DNA"/>
</dbReference>
<evidence type="ECO:0000313" key="3">
    <source>
        <dbReference type="Proteomes" id="UP000785679"/>
    </source>
</evidence>
<evidence type="ECO:0000256" key="1">
    <source>
        <dbReference type="SAM" id="Phobius"/>
    </source>
</evidence>
<dbReference type="AlphaFoldDB" id="A0A8J8T4P2"/>
<feature type="transmembrane region" description="Helical" evidence="1">
    <location>
        <begin position="20"/>
        <end position="38"/>
    </location>
</feature>
<organism evidence="2 3">
    <name type="scientific">Halteria grandinella</name>
    <dbReference type="NCBI Taxonomy" id="5974"/>
    <lineage>
        <taxon>Eukaryota</taxon>
        <taxon>Sar</taxon>
        <taxon>Alveolata</taxon>
        <taxon>Ciliophora</taxon>
        <taxon>Intramacronucleata</taxon>
        <taxon>Spirotrichea</taxon>
        <taxon>Stichotrichia</taxon>
        <taxon>Sporadotrichida</taxon>
        <taxon>Halteriidae</taxon>
        <taxon>Halteria</taxon>
    </lineage>
</organism>
<evidence type="ECO:0000313" key="2">
    <source>
        <dbReference type="EMBL" id="TNV81680.1"/>
    </source>
</evidence>
<name>A0A8J8T4P2_HALGN</name>
<proteinExistence type="predicted"/>
<feature type="transmembrane region" description="Helical" evidence="1">
    <location>
        <begin position="44"/>
        <end position="62"/>
    </location>
</feature>
<reference evidence="2" key="1">
    <citation type="submission" date="2019-06" db="EMBL/GenBank/DDBJ databases">
        <authorList>
            <person name="Zheng W."/>
        </authorList>
    </citation>
    <scope>NUCLEOTIDE SEQUENCE</scope>
    <source>
        <strain evidence="2">QDHG01</strain>
    </source>
</reference>
<keyword evidence="1" id="KW-0472">Membrane</keyword>
<gene>
    <name evidence="2" type="ORF">FGO68_gene12690</name>
</gene>
<keyword evidence="1" id="KW-0812">Transmembrane</keyword>
<accession>A0A8J8T4P2</accession>
<protein>
    <submittedName>
        <fullName evidence="2">Uncharacterized protein</fullName>
    </submittedName>
</protein>
<dbReference type="Proteomes" id="UP000785679">
    <property type="component" value="Unassembled WGS sequence"/>
</dbReference>
<comment type="caution">
    <text evidence="2">The sequence shown here is derived from an EMBL/GenBank/DDBJ whole genome shotgun (WGS) entry which is preliminary data.</text>
</comment>
<sequence>MHTFRIHQLNVQPLESIIKLVLDCLIIYVIFFLCMHFAHSQIDLLLFLFFLCYWLAEVIYFIEPPLFQPWPTCCPLFQFFSRNRVRVFSIIKPLSDSAVCEVSLTNIVHKRNQGCLLVFIEINIYESFDCPFSNIDILIKKCLSLLFCYYLAFSDTICVTPTDGEYAVAASISLQFQVFLLFDPIFKELPCLTFRHWSIYQSLTLQIKYF</sequence>
<keyword evidence="1" id="KW-1133">Transmembrane helix</keyword>